<dbReference type="OrthoDB" id="159886at2"/>
<dbReference type="Proteomes" id="UP000042997">
    <property type="component" value="Unassembled WGS sequence"/>
</dbReference>
<sequence>MGFLRALFGRSEPVQPNLDVLFALPGAAYTLEASLGFAPTGVGAVAFKPAEGAAAQHSQDEILDLLHLDPGLNVSVTADEFGYTWITARQSVVDLPTLVTALHAINATLADAGFGPSLLCTVVAFTAAADADTESSSGPRRLGLVYLFKRGTVYPFAPVGNRRRDTALELQTRAVLAGDLPIERDLQRWFPVWNGPAP</sequence>
<evidence type="ECO:0000313" key="2">
    <source>
        <dbReference type="Proteomes" id="UP000042997"/>
    </source>
</evidence>
<name>A0A098BLR0_9NOCA</name>
<evidence type="ECO:0000313" key="1">
    <source>
        <dbReference type="EMBL" id="CDZ89663.1"/>
    </source>
</evidence>
<reference evidence="1 2" key="1">
    <citation type="journal article" date="2014" name="Genome Announc.">
        <title>Draft Genome Sequence of Propane- and Butane-Oxidizing Actinobacterium Rhodococcus ruber IEGM 231.</title>
        <authorList>
            <person name="Ivshina I.B."/>
            <person name="Kuyukina M.S."/>
            <person name="Krivoruchko A.V."/>
            <person name="Barbe V."/>
            <person name="Fischer C."/>
        </authorList>
    </citation>
    <scope>NUCLEOTIDE SEQUENCE [LARGE SCALE GENOMIC DNA]</scope>
</reference>
<dbReference type="EMBL" id="CCSD01000066">
    <property type="protein sequence ID" value="CDZ89663.1"/>
    <property type="molecule type" value="Genomic_DNA"/>
</dbReference>
<dbReference type="Pfam" id="PF22742">
    <property type="entry name" value="PspAB"/>
    <property type="match status" value="1"/>
</dbReference>
<dbReference type="RefSeq" id="WP_006946851.1">
    <property type="nucleotide sequence ID" value="NZ_CP023714.1"/>
</dbReference>
<protein>
    <submittedName>
        <fullName evidence="1">Uncharacterized protein</fullName>
    </submittedName>
</protein>
<organism evidence="1 2">
    <name type="scientific">Rhodococcus ruber</name>
    <dbReference type="NCBI Taxonomy" id="1830"/>
    <lineage>
        <taxon>Bacteria</taxon>
        <taxon>Bacillati</taxon>
        <taxon>Actinomycetota</taxon>
        <taxon>Actinomycetes</taxon>
        <taxon>Mycobacteriales</taxon>
        <taxon>Nocardiaceae</taxon>
        <taxon>Rhodococcus</taxon>
    </lineage>
</organism>
<dbReference type="AlphaFoldDB" id="A0A098BLR0"/>
<proteinExistence type="predicted"/>
<dbReference type="InterPro" id="IPR054383">
    <property type="entry name" value="PspAB-like"/>
</dbReference>
<gene>
    <name evidence="1" type="ORF">RHRU231_540010</name>
</gene>
<accession>A0A098BLR0</accession>